<feature type="transmembrane region" description="Helical" evidence="7">
    <location>
        <begin position="172"/>
        <end position="199"/>
    </location>
</feature>
<keyword evidence="2 7" id="KW-0813">Transport</keyword>
<keyword evidence="3" id="KW-0533">Nickel</keyword>
<keyword evidence="5 7" id="KW-1133">Transmembrane helix</keyword>
<dbReference type="PANTHER" id="PTHR33876:SF4">
    <property type="entry name" value="CHLOROPLAST PROTEIN FOR GROWTH AND FERTILITY 2"/>
    <property type="match status" value="1"/>
</dbReference>
<keyword evidence="4 7" id="KW-0812">Transmembrane</keyword>
<gene>
    <name evidence="8" type="ORF">NSPZN2_50183</name>
</gene>
<feature type="transmembrane region" description="Helical" evidence="7">
    <location>
        <begin position="205"/>
        <end position="226"/>
    </location>
</feature>
<feature type="transmembrane region" description="Helical" evidence="7">
    <location>
        <begin position="80"/>
        <end position="100"/>
    </location>
</feature>
<protein>
    <recommendedName>
        <fullName evidence="7">Nickel/cobalt efflux system</fullName>
    </recommendedName>
</protein>
<dbReference type="InterPro" id="IPR052776">
    <property type="entry name" value="Chloro_ReproSupport/MetalTrans"/>
</dbReference>
<evidence type="ECO:0000256" key="7">
    <source>
        <dbReference type="RuleBase" id="RU362101"/>
    </source>
</evidence>
<evidence type="ECO:0000313" key="8">
    <source>
        <dbReference type="EMBL" id="CAE6787512.1"/>
    </source>
</evidence>
<evidence type="ECO:0000313" key="9">
    <source>
        <dbReference type="Proteomes" id="UP000675880"/>
    </source>
</evidence>
<evidence type="ECO:0000256" key="1">
    <source>
        <dbReference type="ARBA" id="ARBA00004127"/>
    </source>
</evidence>
<accession>A0ABM8S3N8</accession>
<feature type="transmembrane region" description="Helical" evidence="7">
    <location>
        <begin position="45"/>
        <end position="68"/>
    </location>
</feature>
<feature type="transmembrane region" description="Helical" evidence="7">
    <location>
        <begin position="141"/>
        <end position="160"/>
    </location>
</feature>
<evidence type="ECO:0000256" key="3">
    <source>
        <dbReference type="ARBA" id="ARBA00022596"/>
    </source>
</evidence>
<dbReference type="EMBL" id="CAJNBJ010000018">
    <property type="protein sequence ID" value="CAE6787512.1"/>
    <property type="molecule type" value="Genomic_DNA"/>
</dbReference>
<evidence type="ECO:0000256" key="6">
    <source>
        <dbReference type="ARBA" id="ARBA00023136"/>
    </source>
</evidence>
<evidence type="ECO:0000256" key="2">
    <source>
        <dbReference type="ARBA" id="ARBA00022448"/>
    </source>
</evidence>
<organism evidence="8 9">
    <name type="scientific">Nitrospira defluvii</name>
    <dbReference type="NCBI Taxonomy" id="330214"/>
    <lineage>
        <taxon>Bacteria</taxon>
        <taxon>Pseudomonadati</taxon>
        <taxon>Nitrospirota</taxon>
        <taxon>Nitrospiria</taxon>
        <taxon>Nitrospirales</taxon>
        <taxon>Nitrospiraceae</taxon>
        <taxon>Nitrospira</taxon>
    </lineage>
</organism>
<keyword evidence="6 7" id="KW-0472">Membrane</keyword>
<proteinExistence type="inferred from homology"/>
<comment type="caution">
    <text evidence="8">The sequence shown here is derived from an EMBL/GenBank/DDBJ whole genome shotgun (WGS) entry which is preliminary data.</text>
</comment>
<keyword evidence="9" id="KW-1185">Reference proteome</keyword>
<dbReference type="PANTHER" id="PTHR33876">
    <property type="entry name" value="UNNAMED PRODUCT"/>
    <property type="match status" value="1"/>
</dbReference>
<evidence type="ECO:0000256" key="4">
    <source>
        <dbReference type="ARBA" id="ARBA00022692"/>
    </source>
</evidence>
<dbReference type="Pfam" id="PF03824">
    <property type="entry name" value="NicO"/>
    <property type="match status" value="1"/>
</dbReference>
<comment type="subcellular location">
    <subcellularLocation>
        <location evidence="7">Cell membrane</location>
        <topology evidence="7">Multi-pass membrane protein</topology>
    </subcellularLocation>
    <subcellularLocation>
        <location evidence="1">Endomembrane system</location>
        <topology evidence="1">Multi-pass membrane protein</topology>
    </subcellularLocation>
</comment>
<reference evidence="8 9" key="1">
    <citation type="submission" date="2021-02" db="EMBL/GenBank/DDBJ databases">
        <authorList>
            <person name="Han P."/>
        </authorList>
    </citation>
    <scope>NUCLEOTIDE SEQUENCE [LARGE SCALE GENOMIC DNA]</scope>
    <source>
        <strain evidence="8">Candidatus Nitrospira sp. ZN2</strain>
    </source>
</reference>
<sequence length="235" mass="24928">MFDPHTLTILSLGFALGLRHALDADHLAALSTVLAERPTVQASTAIGLFWGLGHTVMLLCVGTVLLALNLTIPESVASVFEFAVGVMLVVLGLSLARRIYREQWHLHLHEHDGRAHVHLHSHRLQVDHVHGHWYQGSLRPLLIGMAHGLAGSAALMLIVLSTVTGIGQGIGYIVVFGVGSILGMVGVGAVLSLPVIYSVTVGPRAYWIVQGLACVASIGLGVLMMVRIGLGSGWS</sequence>
<dbReference type="Proteomes" id="UP000675880">
    <property type="component" value="Unassembled WGS sequence"/>
</dbReference>
<evidence type="ECO:0000256" key="5">
    <source>
        <dbReference type="ARBA" id="ARBA00022989"/>
    </source>
</evidence>
<comment type="similarity">
    <text evidence="7">Belongs to the NiCoT transporter (TC 2.A.52) family.</text>
</comment>
<dbReference type="RefSeq" id="WP_213043770.1">
    <property type="nucleotide sequence ID" value="NZ_CAJNBJ010000018.1"/>
</dbReference>
<dbReference type="InterPro" id="IPR011541">
    <property type="entry name" value="Ni/Co_transpt_high_affinity"/>
</dbReference>
<name>A0ABM8S3N8_9BACT</name>